<keyword evidence="3" id="KW-1185">Reference proteome</keyword>
<dbReference type="RefSeq" id="XP_022310319.1">
    <property type="nucleotide sequence ID" value="XM_022454611.1"/>
</dbReference>
<dbReference type="InterPro" id="IPR050357">
    <property type="entry name" value="Arrestin_domain-protein"/>
</dbReference>
<dbReference type="InterPro" id="IPR011022">
    <property type="entry name" value="Arrestin_C-like"/>
</dbReference>
<accession>A0A8B8C5D4</accession>
<dbReference type="Pfam" id="PF00339">
    <property type="entry name" value="Arrestin_N"/>
    <property type="match status" value="1"/>
</dbReference>
<dbReference type="InterPro" id="IPR014756">
    <property type="entry name" value="Ig_E-set"/>
</dbReference>
<dbReference type="PANTHER" id="PTHR11188:SF176">
    <property type="entry name" value="ARRESTIN DOMAIN-CONTAINING PROTEIN 1"/>
    <property type="match status" value="1"/>
</dbReference>
<dbReference type="InterPro" id="IPR014752">
    <property type="entry name" value="Arrestin-like_C"/>
</dbReference>
<dbReference type="Pfam" id="PF02752">
    <property type="entry name" value="Arrestin_C"/>
    <property type="match status" value="1"/>
</dbReference>
<dbReference type="KEGG" id="cvn:111115770"/>
<dbReference type="Gene3D" id="2.60.40.640">
    <property type="match status" value="2"/>
</dbReference>
<evidence type="ECO:0000259" key="2">
    <source>
        <dbReference type="SMART" id="SM01017"/>
    </source>
</evidence>
<dbReference type="OrthoDB" id="2333384at2759"/>
<evidence type="ECO:0000256" key="1">
    <source>
        <dbReference type="ARBA" id="ARBA00005298"/>
    </source>
</evidence>
<dbReference type="AlphaFoldDB" id="A0A8B8C5D4"/>
<dbReference type="SUPFAM" id="SSF81296">
    <property type="entry name" value="E set domains"/>
    <property type="match status" value="2"/>
</dbReference>
<evidence type="ECO:0000313" key="3">
    <source>
        <dbReference type="Proteomes" id="UP000694844"/>
    </source>
</evidence>
<dbReference type="SMART" id="SM01017">
    <property type="entry name" value="Arrestin_C"/>
    <property type="match status" value="1"/>
</dbReference>
<feature type="domain" description="Arrestin C-terminal-like" evidence="2">
    <location>
        <begin position="178"/>
        <end position="306"/>
    </location>
</feature>
<name>A0A8B8C5D4_CRAVI</name>
<proteinExistence type="inferred from homology"/>
<dbReference type="GeneID" id="111115770"/>
<comment type="similarity">
    <text evidence="1">Belongs to the arrestin family.</text>
</comment>
<dbReference type="GO" id="GO:0015031">
    <property type="term" value="P:protein transport"/>
    <property type="evidence" value="ECO:0007669"/>
    <property type="project" value="TreeGrafter"/>
</dbReference>
<organism evidence="3 4">
    <name type="scientific">Crassostrea virginica</name>
    <name type="common">Eastern oyster</name>
    <dbReference type="NCBI Taxonomy" id="6565"/>
    <lineage>
        <taxon>Eukaryota</taxon>
        <taxon>Metazoa</taxon>
        <taxon>Spiralia</taxon>
        <taxon>Lophotrochozoa</taxon>
        <taxon>Mollusca</taxon>
        <taxon>Bivalvia</taxon>
        <taxon>Autobranchia</taxon>
        <taxon>Pteriomorphia</taxon>
        <taxon>Ostreida</taxon>
        <taxon>Ostreoidea</taxon>
        <taxon>Ostreidae</taxon>
        <taxon>Crassostrea</taxon>
    </lineage>
</organism>
<reference evidence="4" key="1">
    <citation type="submission" date="2025-08" db="UniProtKB">
        <authorList>
            <consortium name="RefSeq"/>
        </authorList>
    </citation>
    <scope>IDENTIFICATION</scope>
    <source>
        <tissue evidence="4">Whole sample</tissue>
    </source>
</reference>
<dbReference type="GO" id="GO:0005737">
    <property type="term" value="C:cytoplasm"/>
    <property type="evidence" value="ECO:0007669"/>
    <property type="project" value="TreeGrafter"/>
</dbReference>
<sequence>MKIEYIEAVFQDEYSQPKKVYFPGQTVSGVLKFRVSEDFTVNKVTLTCKGKAHVEWEEDNVVDDDKSIHYDELYMEDVQYLIGSEYDKNFRQDLHVGEHTHNFTFKLKEDLPTSYESKHAYVRYFLCAQFFRPEWKKTDYKFKEPFTVVSIIDLNSEPNVLQPINSTDTDTVGCCCCAEGPVISEFKLERSGYVPGEFINIRAEIDNRTSKQMSGSRVELWMKLKLIADDNKKTKQTKIAELRHGPTNAMAQDVWSRERLHIPACPPTMMFSSTLIEITYKLKFVGDIGFLGVLHEIPITIGTVPPTTVYSTNWGPVSTPFSAFSSTLTSGSIVNPADISLEPITAQPGTLPTAPPPSYQESLKFSGSIVTEKKEGQKKKKQFQPTYIYYNFGGDPQVAPDLT</sequence>
<evidence type="ECO:0000313" key="4">
    <source>
        <dbReference type="RefSeq" id="XP_022310319.1"/>
    </source>
</evidence>
<protein>
    <submittedName>
        <fullName evidence="4">Arrestin domain-containing protein 3-like</fullName>
    </submittedName>
</protein>
<dbReference type="Proteomes" id="UP000694844">
    <property type="component" value="Chromosome 9"/>
</dbReference>
<dbReference type="PANTHER" id="PTHR11188">
    <property type="entry name" value="ARRESTIN DOMAIN CONTAINING PROTEIN"/>
    <property type="match status" value="1"/>
</dbReference>
<gene>
    <name evidence="4" type="primary">LOC111115770</name>
</gene>
<dbReference type="InterPro" id="IPR011021">
    <property type="entry name" value="Arrestin-like_N"/>
</dbReference>